<accession>A0A9P8S9W0</accession>
<dbReference type="InterPro" id="IPR013087">
    <property type="entry name" value="Znf_C2H2_type"/>
</dbReference>
<evidence type="ECO:0000259" key="4">
    <source>
        <dbReference type="PROSITE" id="PS50157"/>
    </source>
</evidence>
<gene>
    <name evidence="5" type="ORF">MHUMG1_04018</name>
</gene>
<keyword evidence="2" id="KW-0479">Metal-binding</keyword>
<dbReference type="GO" id="GO:0008270">
    <property type="term" value="F:zinc ion binding"/>
    <property type="evidence" value="ECO:0007669"/>
    <property type="project" value="UniProtKB-KW"/>
</dbReference>
<keyword evidence="2" id="KW-0862">Zinc</keyword>
<dbReference type="InterPro" id="IPR027417">
    <property type="entry name" value="P-loop_NTPase"/>
</dbReference>
<evidence type="ECO:0000256" key="2">
    <source>
        <dbReference type="PROSITE-ProRule" id="PRU00042"/>
    </source>
</evidence>
<comment type="caution">
    <text evidence="5">The sequence shown here is derived from an EMBL/GenBank/DDBJ whole genome shotgun (WGS) entry which is preliminary data.</text>
</comment>
<dbReference type="Pfam" id="PF06985">
    <property type="entry name" value="HET"/>
    <property type="match status" value="1"/>
</dbReference>
<dbReference type="InterPro" id="IPR036236">
    <property type="entry name" value="Znf_C2H2_sf"/>
</dbReference>
<evidence type="ECO:0000313" key="5">
    <source>
        <dbReference type="EMBL" id="KAH0598714.1"/>
    </source>
</evidence>
<proteinExistence type="predicted"/>
<dbReference type="Pfam" id="PF24809">
    <property type="entry name" value="DUF7708"/>
    <property type="match status" value="1"/>
</dbReference>
<evidence type="ECO:0000256" key="3">
    <source>
        <dbReference type="SAM" id="MobiDB-lite"/>
    </source>
</evidence>
<dbReference type="Pfam" id="PF24883">
    <property type="entry name" value="NPHP3_N"/>
    <property type="match status" value="1"/>
</dbReference>
<dbReference type="InterPro" id="IPR010730">
    <property type="entry name" value="HET"/>
</dbReference>
<dbReference type="PANTHER" id="PTHR10622:SF12">
    <property type="entry name" value="HET DOMAIN-CONTAINING PROTEIN"/>
    <property type="match status" value="1"/>
</dbReference>
<evidence type="ECO:0000256" key="1">
    <source>
        <dbReference type="ARBA" id="ARBA00022737"/>
    </source>
</evidence>
<dbReference type="Pfam" id="PF22939">
    <property type="entry name" value="WHD_GPIID"/>
    <property type="match status" value="1"/>
</dbReference>
<dbReference type="InterPro" id="IPR056125">
    <property type="entry name" value="DUF7708"/>
</dbReference>
<keyword evidence="1" id="KW-0677">Repeat</keyword>
<dbReference type="Proteomes" id="UP000764110">
    <property type="component" value="Unassembled WGS sequence"/>
</dbReference>
<dbReference type="SUPFAM" id="SSF52540">
    <property type="entry name" value="P-loop containing nucleoside triphosphate hydrolases"/>
    <property type="match status" value="1"/>
</dbReference>
<dbReference type="EMBL" id="JACEFI010000005">
    <property type="protein sequence ID" value="KAH0598714.1"/>
    <property type="molecule type" value="Genomic_DNA"/>
</dbReference>
<feature type="region of interest" description="Disordered" evidence="3">
    <location>
        <begin position="789"/>
        <end position="822"/>
    </location>
</feature>
<dbReference type="PANTHER" id="PTHR10622">
    <property type="entry name" value="HET DOMAIN-CONTAINING PROTEIN"/>
    <property type="match status" value="1"/>
</dbReference>
<sequence>MASGHYGSVLVKPLEEFKKNLSKRDIEEFKRVTKQEFDASIGNLQARQHSQRRLQNMSRLKRFLETMEQFWNVAQVLCDHGEIIAFVWGPTRRLLQISSSVAEAFSQVLDTYERMGDNLPLLGHYRDFFLTEPHMVQILQQMYRDILDFHRIALEYFQQPEWERIFTTTWKTCKCRLSDRISKIARHRSLIESRATPSQVEESQRVGQREDCQRDQEMDFEQESRFRAVCSWLNATSIETDQYYHSKIRSEYPGSGRWLLDNATFKEWFDPQFPTIPPLLWLNGIPGAGKTILASLVVEEAQKLPTKPTVLFFYCKDSNSEKDNFLALGRSLLAQLLKSDKGLQPYFYQECCEYVVSSIKMSPEDNKDDIDGYSQIQAVEVQRKFQLSDQKASEVSGIVTNSARGMFLLAKLIWLNLLGQTSVSGLEEELEERIFPREVNDAYRRIMHRIKTQASRAELRDALMLLGWLVCAKRPLRWHEVQGLKSINLDKLSVEYERQRFVVAPKDLCESLVEVRADGTLEFVHQTVKFFLIEDKHVDQPVEELKMACLCIDYLNLPAFIQPPTQDAVLNGDYVFMDYAVLNWIRHLEAGVVHADAHQQLMNQLAESLEVFIHHHWSSPTAKFAVSNGNRDRLQFFKDLPFYDKLEKTIISTRKQLSFFGQMKQGEMALNLADIVVDVRAVMESIASITMEAPMREGLQEKYGSNLFKCCRFSCRFFTAGFSAAHERDKHIERHDRPFRCTDEACTGFLLGFTSKEERDKHMRTTHAAADIEDQNFQTDEDVRNSMAEALGEEGESSEPQGALVPRQSPKPKRPRQTSFKCPHCPATYNKRYNLESHLYTHTNQRPYSGLRVYSRRDAASFPATAAKLEQDEDPVETNYALFEAHDIPVPFPHYAILSHTWTSPKEEITYQDIRKRKSDIENNIYKQKGWSKLTKFCDRAAKDGWDWAWMDNCCIDKTNPADIQEAINAMFRYYQDAGLCYAHLEDVDALAALEDAGLHEDEDPDEIAHLNDIACPDSLAYEALHSDFIKARWFSRGWTLQELLAPHYLVFVDREWRRIGSRETWASEIKEASSIEARHLTSFKPTDFQSSSIAMRLSWASRRVTTVQEDETYSLLGLFGVSLPLIYGEGRWRAFNRLQRELITVYNDDSIFAWTVGQPTISGQSCNNSGWGILASSSEQFRGASEIESLGHFSSSFSMTNRGLEMRAKLIRHKGDPSLCLLRLNCGVHPGGYVGIYLRHVYDAYDRVHVQELCDMDNLDPNDWEGERGNSPILIRVSSSADTLTRSSIFALEYPAHIRIGTKYFVDFSPSMIDSRMQVFDQDSQSTLLPDLTEDELFTEPNRTIFINIELLTEGFKWELDVIINLTENGFPSVGVLGRASEPWERLGDPLGLASQRYDALANYLHFRVPSEPTYPTLAVNEINNCAVGVSLLPRPLHGRLLNQPPEMAKFLSLREAWKP</sequence>
<dbReference type="PROSITE" id="PS00028">
    <property type="entry name" value="ZINC_FINGER_C2H2_1"/>
    <property type="match status" value="1"/>
</dbReference>
<dbReference type="Gene3D" id="3.40.50.300">
    <property type="entry name" value="P-loop containing nucleotide triphosphate hydrolases"/>
    <property type="match status" value="1"/>
</dbReference>
<feature type="region of interest" description="Disordered" evidence="3">
    <location>
        <begin position="193"/>
        <end position="213"/>
    </location>
</feature>
<dbReference type="InterPro" id="IPR056884">
    <property type="entry name" value="NPHP3-like_N"/>
</dbReference>
<evidence type="ECO:0000313" key="6">
    <source>
        <dbReference type="Proteomes" id="UP000764110"/>
    </source>
</evidence>
<dbReference type="InterPro" id="IPR054471">
    <property type="entry name" value="GPIID_WHD"/>
</dbReference>
<name>A0A9P8S9W0_9HYPO</name>
<dbReference type="Gene3D" id="3.30.160.60">
    <property type="entry name" value="Classic Zinc Finger"/>
    <property type="match status" value="1"/>
</dbReference>
<dbReference type="SUPFAM" id="SSF57667">
    <property type="entry name" value="beta-beta-alpha zinc fingers"/>
    <property type="match status" value="1"/>
</dbReference>
<protein>
    <recommendedName>
        <fullName evidence="4">C2H2-type domain-containing protein</fullName>
    </recommendedName>
</protein>
<feature type="compositionally biased region" description="Basic and acidic residues" evidence="3">
    <location>
        <begin position="202"/>
        <end position="213"/>
    </location>
</feature>
<feature type="domain" description="C2H2-type" evidence="4">
    <location>
        <begin position="820"/>
        <end position="847"/>
    </location>
</feature>
<dbReference type="PROSITE" id="PS50157">
    <property type="entry name" value="ZINC_FINGER_C2H2_2"/>
    <property type="match status" value="1"/>
</dbReference>
<keyword evidence="2" id="KW-0863">Zinc-finger</keyword>
<keyword evidence="6" id="KW-1185">Reference proteome</keyword>
<reference evidence="5 6" key="1">
    <citation type="submission" date="2020-07" db="EMBL/GenBank/DDBJ databases">
        <title>Metarhizium humberi genome.</title>
        <authorList>
            <person name="Lysoe E."/>
        </authorList>
    </citation>
    <scope>NUCLEOTIDE SEQUENCE [LARGE SCALE GENOMIC DNA]</scope>
    <source>
        <strain evidence="5 6">ESALQ1638</strain>
    </source>
</reference>
<dbReference type="SMART" id="SM00355">
    <property type="entry name" value="ZnF_C2H2"/>
    <property type="match status" value="2"/>
</dbReference>
<organism evidence="5 6">
    <name type="scientific">Metarhizium humberi</name>
    <dbReference type="NCBI Taxonomy" id="2596975"/>
    <lineage>
        <taxon>Eukaryota</taxon>
        <taxon>Fungi</taxon>
        <taxon>Dikarya</taxon>
        <taxon>Ascomycota</taxon>
        <taxon>Pezizomycotina</taxon>
        <taxon>Sordariomycetes</taxon>
        <taxon>Hypocreomycetidae</taxon>
        <taxon>Hypocreales</taxon>
        <taxon>Clavicipitaceae</taxon>
        <taxon>Metarhizium</taxon>
    </lineage>
</organism>